<dbReference type="RefSeq" id="WP_163732438.1">
    <property type="nucleotide sequence ID" value="NZ_AP022610.1"/>
</dbReference>
<name>A0A7I7XCK3_9MYCO</name>
<dbReference type="EMBL" id="AP022610">
    <property type="protein sequence ID" value="BBZ26351.1"/>
    <property type="molecule type" value="Genomic_DNA"/>
</dbReference>
<proteinExistence type="predicted"/>
<dbReference type="KEGG" id="mmag:MMAD_06460"/>
<evidence type="ECO:0000313" key="3">
    <source>
        <dbReference type="Proteomes" id="UP000466517"/>
    </source>
</evidence>
<evidence type="ECO:0000313" key="2">
    <source>
        <dbReference type="EMBL" id="BBZ26351.1"/>
    </source>
</evidence>
<evidence type="ECO:0000256" key="1">
    <source>
        <dbReference type="SAM" id="MobiDB-lite"/>
    </source>
</evidence>
<organism evidence="2 3">
    <name type="scientific">Mycolicibacterium madagascariense</name>
    <dbReference type="NCBI Taxonomy" id="212765"/>
    <lineage>
        <taxon>Bacteria</taxon>
        <taxon>Bacillati</taxon>
        <taxon>Actinomycetota</taxon>
        <taxon>Actinomycetes</taxon>
        <taxon>Mycobacteriales</taxon>
        <taxon>Mycobacteriaceae</taxon>
        <taxon>Mycolicibacterium</taxon>
    </lineage>
</organism>
<keyword evidence="3" id="KW-1185">Reference proteome</keyword>
<gene>
    <name evidence="2" type="ORF">MMAD_06460</name>
</gene>
<feature type="region of interest" description="Disordered" evidence="1">
    <location>
        <begin position="262"/>
        <end position="282"/>
    </location>
</feature>
<dbReference type="AlphaFoldDB" id="A0A7I7XCK3"/>
<reference evidence="2 3" key="1">
    <citation type="journal article" date="2019" name="Emerg. Microbes Infect.">
        <title>Comprehensive subspecies identification of 175 nontuberculous mycobacteria species based on 7547 genomic profiles.</title>
        <authorList>
            <person name="Matsumoto Y."/>
            <person name="Kinjo T."/>
            <person name="Motooka D."/>
            <person name="Nabeya D."/>
            <person name="Jung N."/>
            <person name="Uechi K."/>
            <person name="Horii T."/>
            <person name="Iida T."/>
            <person name="Fujita J."/>
            <person name="Nakamura S."/>
        </authorList>
    </citation>
    <scope>NUCLEOTIDE SEQUENCE [LARGE SCALE GENOMIC DNA]</scope>
    <source>
        <strain evidence="2 3">JCM 13574</strain>
    </source>
</reference>
<sequence length="282" mass="29309">MGWFTRRKATPGRFRVTAVTEMPSRGTMVLNGVPVRKYFVSGLLDAEGVAPQAVSYELRAGLDRTPAVGEVLAADIDEVGPPAKATVHWGTPDDHRLQAAAQGASEAEVLAELMRSGRATHAPGEADPLGIAATDPAVADTLAQQLGAALGTPISLDVDLDGVRKTVHAGGGGHLTSAEAAELLRTGIPATAVITGASRVPLPAAMLPGSEASLWDLELRVRRSDGTSFHASNRTAYRTEARRNALGAVGLTIPVRIDPNDESRVAVDGDTYDAGHPGAPPR</sequence>
<accession>A0A7I7XCK3</accession>
<dbReference type="Proteomes" id="UP000466517">
    <property type="component" value="Chromosome"/>
</dbReference>
<protein>
    <submittedName>
        <fullName evidence="2">Uncharacterized protein</fullName>
    </submittedName>
</protein>